<evidence type="ECO:0000256" key="1">
    <source>
        <dbReference type="ARBA" id="ARBA00006479"/>
    </source>
</evidence>
<sequence length="438" mass="45742">MRNDGSNAAGEVSAARGVRSPAPPPRTARATPGSRGALDFTDVRETNLAVVLRFVRHHTPCSRAEVAAQTGLNKATVSSIVTELIERGIVEEIGASEERRIGRPAVMLTLDGRRFVALGLEVNVDYLSAVAVDLGEREVLSVHEPFPAASAGPVACVRRLAELARSMMAQLADQSRRVIGMAVAVPGLVDLHGLAVTEAPNLGWRDFPVVDQLRAELGDADFPVSVENDANLAAVGEYRAGSLSHTPNLVYITGEVGIGGGFIVDGSLLRGSNGYGGEIGHMPMLLGGPRCGCGRHGCFEALVGTNAIIRAAVPDLAGDSDELITDLAPKVAEVARRAACGDRHVVDTLDRVGNWLGRSAAVLINIFNPDAVILGGYFVPLATWILPRTHRTLAAHVIAPKQGGCKVALSTLGFTAAARGGAASIIDAIDTARLPLPG</sequence>
<dbReference type="SUPFAM" id="SSF46785">
    <property type="entry name" value="Winged helix' DNA-binding domain"/>
    <property type="match status" value="1"/>
</dbReference>
<organism evidence="4 5">
    <name type="scientific">Actinomadura alba</name>
    <dbReference type="NCBI Taxonomy" id="406431"/>
    <lineage>
        <taxon>Bacteria</taxon>
        <taxon>Bacillati</taxon>
        <taxon>Actinomycetota</taxon>
        <taxon>Actinomycetes</taxon>
        <taxon>Streptosporangiales</taxon>
        <taxon>Thermomonosporaceae</taxon>
        <taxon>Actinomadura</taxon>
    </lineage>
</organism>
<evidence type="ECO:0000313" key="5">
    <source>
        <dbReference type="Proteomes" id="UP000805614"/>
    </source>
</evidence>
<dbReference type="SUPFAM" id="SSF53067">
    <property type="entry name" value="Actin-like ATPase domain"/>
    <property type="match status" value="1"/>
</dbReference>
<dbReference type="InterPro" id="IPR036388">
    <property type="entry name" value="WH-like_DNA-bd_sf"/>
</dbReference>
<dbReference type="Pfam" id="PF00480">
    <property type="entry name" value="ROK"/>
    <property type="match status" value="1"/>
</dbReference>
<dbReference type="InterPro" id="IPR036390">
    <property type="entry name" value="WH_DNA-bd_sf"/>
</dbReference>
<dbReference type="Proteomes" id="UP000805614">
    <property type="component" value="Unassembled WGS sequence"/>
</dbReference>
<feature type="domain" description="HTH marR-type" evidence="3">
    <location>
        <begin position="51"/>
        <end position="100"/>
    </location>
</feature>
<proteinExistence type="inferred from homology"/>
<dbReference type="PANTHER" id="PTHR18964:SF149">
    <property type="entry name" value="BIFUNCTIONAL UDP-N-ACETYLGLUCOSAMINE 2-EPIMERASE_N-ACETYLMANNOSAMINE KINASE"/>
    <property type="match status" value="1"/>
</dbReference>
<comment type="similarity">
    <text evidence="1">Belongs to the ROK (NagC/XylR) family.</text>
</comment>
<dbReference type="RefSeq" id="WP_187243927.1">
    <property type="nucleotide sequence ID" value="NZ_BAAAOK010000027.1"/>
</dbReference>
<evidence type="ECO:0000259" key="3">
    <source>
        <dbReference type="Pfam" id="PF12802"/>
    </source>
</evidence>
<name>A0ABR7LQZ4_9ACTN</name>
<dbReference type="CDD" id="cd24076">
    <property type="entry name" value="ASKHA_ATPase_ROK_BsXylR-like"/>
    <property type="match status" value="1"/>
</dbReference>
<dbReference type="Gene3D" id="3.30.420.40">
    <property type="match status" value="2"/>
</dbReference>
<dbReference type="Pfam" id="PF12802">
    <property type="entry name" value="MarR_2"/>
    <property type="match status" value="1"/>
</dbReference>
<gene>
    <name evidence="4" type="ORF">HKK74_15615</name>
</gene>
<dbReference type="InterPro" id="IPR043129">
    <property type="entry name" value="ATPase_NBD"/>
</dbReference>
<evidence type="ECO:0000313" key="4">
    <source>
        <dbReference type="EMBL" id="MBC6466917.1"/>
    </source>
</evidence>
<dbReference type="InterPro" id="IPR000600">
    <property type="entry name" value="ROK"/>
</dbReference>
<dbReference type="PANTHER" id="PTHR18964">
    <property type="entry name" value="ROK (REPRESSOR, ORF, KINASE) FAMILY"/>
    <property type="match status" value="1"/>
</dbReference>
<keyword evidence="5" id="KW-1185">Reference proteome</keyword>
<comment type="caution">
    <text evidence="4">The sequence shown here is derived from an EMBL/GenBank/DDBJ whole genome shotgun (WGS) entry which is preliminary data.</text>
</comment>
<dbReference type="InterPro" id="IPR000835">
    <property type="entry name" value="HTH_MarR-typ"/>
</dbReference>
<reference evidence="4 5" key="1">
    <citation type="submission" date="2020-06" db="EMBL/GenBank/DDBJ databases">
        <title>Actinomadura xiongansis sp. nov., isolated from soil of Baiyangdian.</title>
        <authorList>
            <person name="Zhang X."/>
        </authorList>
    </citation>
    <scope>NUCLEOTIDE SEQUENCE [LARGE SCALE GENOMIC DNA]</scope>
    <source>
        <strain evidence="4 5">HBUM206468</strain>
    </source>
</reference>
<evidence type="ECO:0000256" key="2">
    <source>
        <dbReference type="SAM" id="MobiDB-lite"/>
    </source>
</evidence>
<feature type="region of interest" description="Disordered" evidence="2">
    <location>
        <begin position="1"/>
        <end position="38"/>
    </location>
</feature>
<dbReference type="Gene3D" id="1.10.10.10">
    <property type="entry name" value="Winged helix-like DNA-binding domain superfamily/Winged helix DNA-binding domain"/>
    <property type="match status" value="1"/>
</dbReference>
<dbReference type="EMBL" id="JABVEC010000010">
    <property type="protein sequence ID" value="MBC6466917.1"/>
    <property type="molecule type" value="Genomic_DNA"/>
</dbReference>
<accession>A0ABR7LQZ4</accession>
<protein>
    <submittedName>
        <fullName evidence="4">ROK family transcriptional regulator</fullName>
    </submittedName>
</protein>